<dbReference type="AlphaFoldDB" id="A0AAN8IKB2"/>
<feature type="region of interest" description="Disordered" evidence="1">
    <location>
        <begin position="100"/>
        <end position="245"/>
    </location>
</feature>
<gene>
    <name evidence="3" type="ORF">GCK32_003867</name>
    <name evidence="4" type="ORF">GCK32_005800</name>
</gene>
<evidence type="ECO:0000256" key="2">
    <source>
        <dbReference type="SAM" id="Phobius"/>
    </source>
</evidence>
<reference evidence="4 5" key="1">
    <citation type="submission" date="2019-10" db="EMBL/GenBank/DDBJ databases">
        <title>Assembly and Annotation for the nematode Trichostrongylus colubriformis.</title>
        <authorList>
            <person name="Martin J."/>
        </authorList>
    </citation>
    <scope>NUCLEOTIDE SEQUENCE [LARGE SCALE GENOMIC DNA]</scope>
    <source>
        <strain evidence="4">G859</strain>
        <tissue evidence="4">Whole worm</tissue>
    </source>
</reference>
<evidence type="ECO:0000313" key="3">
    <source>
        <dbReference type="EMBL" id="KAK5975245.1"/>
    </source>
</evidence>
<dbReference type="Pfam" id="PF03057">
    <property type="entry name" value="DUF236"/>
    <property type="match status" value="2"/>
</dbReference>
<keyword evidence="2" id="KW-0812">Transmembrane</keyword>
<sequence>MATDDKSNVIEIVIFIVGLLFSILAHCVAWAIYATVMKILERLRDCDDNMKSAAKLLEYSSITGSVLQLSAEPLRFDPDVNEFERDVAVLMLKDPQLTYTAETMNRPNKPQKPPEIVENKSNVNQSRGKSEPKQEPQPKEIPPPPVEEVKPKTAPKRTPKTEPTPEPQEEEAPGKKKFKPPPNITKADAKDPQYETLRGIGNELFAGDKDKEKKDEEKKEPELKPAKVEFKPPPNVQKADAKDPQYETLADVKDDIFKG</sequence>
<dbReference type="EMBL" id="WIXE01011524">
    <property type="protein sequence ID" value="KAK5976696.1"/>
    <property type="molecule type" value="Genomic_DNA"/>
</dbReference>
<accession>A0AAN8IKB2</accession>
<name>A0AAN8IKB2_TRICO</name>
<organism evidence="4 5">
    <name type="scientific">Trichostrongylus colubriformis</name>
    <name type="common">Black scour worm</name>
    <dbReference type="NCBI Taxonomy" id="6319"/>
    <lineage>
        <taxon>Eukaryota</taxon>
        <taxon>Metazoa</taxon>
        <taxon>Ecdysozoa</taxon>
        <taxon>Nematoda</taxon>
        <taxon>Chromadorea</taxon>
        <taxon>Rhabditida</taxon>
        <taxon>Rhabditina</taxon>
        <taxon>Rhabditomorpha</taxon>
        <taxon>Strongyloidea</taxon>
        <taxon>Trichostrongylidae</taxon>
        <taxon>Trichostrongylus</taxon>
    </lineage>
</organism>
<feature type="transmembrane region" description="Helical" evidence="2">
    <location>
        <begin position="12"/>
        <end position="34"/>
    </location>
</feature>
<comment type="caution">
    <text evidence="4">The sequence shown here is derived from an EMBL/GenBank/DDBJ whole genome shotgun (WGS) entry which is preliminary data.</text>
</comment>
<evidence type="ECO:0000256" key="1">
    <source>
        <dbReference type="SAM" id="MobiDB-lite"/>
    </source>
</evidence>
<evidence type="ECO:0000313" key="4">
    <source>
        <dbReference type="EMBL" id="KAK5976696.1"/>
    </source>
</evidence>
<feature type="compositionally biased region" description="Basic and acidic residues" evidence="1">
    <location>
        <begin position="128"/>
        <end position="138"/>
    </location>
</feature>
<dbReference type="Proteomes" id="UP001331761">
    <property type="component" value="Unassembled WGS sequence"/>
</dbReference>
<dbReference type="EMBL" id="WIXE01013261">
    <property type="protein sequence ID" value="KAK5975245.1"/>
    <property type="molecule type" value="Genomic_DNA"/>
</dbReference>
<proteinExistence type="predicted"/>
<keyword evidence="2" id="KW-0472">Membrane</keyword>
<dbReference type="InterPro" id="IPR004296">
    <property type="entry name" value="DUF236"/>
</dbReference>
<protein>
    <submittedName>
        <fullName evidence="4">Uncharacterized protein</fullName>
    </submittedName>
</protein>
<keyword evidence="5" id="KW-1185">Reference proteome</keyword>
<feature type="compositionally biased region" description="Basic and acidic residues" evidence="1">
    <location>
        <begin position="206"/>
        <end position="230"/>
    </location>
</feature>
<evidence type="ECO:0000313" key="5">
    <source>
        <dbReference type="Proteomes" id="UP001331761"/>
    </source>
</evidence>
<keyword evidence="2" id="KW-1133">Transmembrane helix</keyword>